<dbReference type="EMBL" id="LHPM01000017">
    <property type="protein sequence ID" value="OAL63867.1"/>
    <property type="molecule type" value="Genomic_DNA"/>
</dbReference>
<organism evidence="5 6">
    <name type="scientific">Trichophyton rubrum</name>
    <name type="common">Athlete's foot fungus</name>
    <name type="synonym">Epidermophyton rubrum</name>
    <dbReference type="NCBI Taxonomy" id="5551"/>
    <lineage>
        <taxon>Eukaryota</taxon>
        <taxon>Fungi</taxon>
        <taxon>Dikarya</taxon>
        <taxon>Ascomycota</taxon>
        <taxon>Pezizomycotina</taxon>
        <taxon>Eurotiomycetes</taxon>
        <taxon>Eurotiomycetidae</taxon>
        <taxon>Onygenales</taxon>
        <taxon>Arthrodermataceae</taxon>
        <taxon>Trichophyton</taxon>
    </lineage>
</organism>
<proteinExistence type="inferred from homology"/>
<keyword evidence="3" id="KW-0812">Transmembrane</keyword>
<dbReference type="Pfam" id="PF01425">
    <property type="entry name" value="Amidase"/>
    <property type="match status" value="1"/>
</dbReference>
<feature type="region of interest" description="Disordered" evidence="2">
    <location>
        <begin position="1"/>
        <end position="41"/>
    </location>
</feature>
<keyword evidence="3" id="KW-1133">Transmembrane helix</keyword>
<evidence type="ECO:0000313" key="5">
    <source>
        <dbReference type="EMBL" id="OAL63867.1"/>
    </source>
</evidence>
<feature type="transmembrane region" description="Helical" evidence="3">
    <location>
        <begin position="82"/>
        <end position="105"/>
    </location>
</feature>
<dbReference type="PANTHER" id="PTHR11895:SF67">
    <property type="entry name" value="AMIDASE DOMAIN-CONTAINING PROTEIN"/>
    <property type="match status" value="1"/>
</dbReference>
<feature type="domain" description="Amidase" evidence="4">
    <location>
        <begin position="213"/>
        <end position="647"/>
    </location>
</feature>
<dbReference type="SUPFAM" id="SSF75304">
    <property type="entry name" value="Amidase signature (AS) enzymes"/>
    <property type="match status" value="1"/>
</dbReference>
<gene>
    <name evidence="5" type="ORF">A7C99_4518</name>
</gene>
<dbReference type="InterPro" id="IPR020556">
    <property type="entry name" value="Amidase_CS"/>
</dbReference>
<keyword evidence="3" id="KW-0472">Membrane</keyword>
<dbReference type="AlphaFoldDB" id="A0A178EX70"/>
<dbReference type="GO" id="GO:0003824">
    <property type="term" value="F:catalytic activity"/>
    <property type="evidence" value="ECO:0007669"/>
    <property type="project" value="InterPro"/>
</dbReference>
<feature type="compositionally biased region" description="Basic and acidic residues" evidence="2">
    <location>
        <begin position="1"/>
        <end position="10"/>
    </location>
</feature>
<comment type="caution">
    <text evidence="5">The sequence shown here is derived from an EMBL/GenBank/DDBJ whole genome shotgun (WGS) entry which is preliminary data.</text>
</comment>
<reference evidence="5 6" key="1">
    <citation type="submission" date="2016-05" db="EMBL/GenBank/DDBJ databases">
        <title>Genome sequencing of Trichophyton rubrum CMCC(F)T1i isolated from hair.</title>
        <authorList>
            <person name="Zhan P."/>
            <person name="Tao Y."/>
            <person name="Liu W."/>
        </authorList>
    </citation>
    <scope>NUCLEOTIDE SEQUENCE [LARGE SCALE GENOMIC DNA]</scope>
    <source>
        <strain evidence="6">CMCC(F)T1i</strain>
    </source>
</reference>
<feature type="compositionally biased region" description="Basic and acidic residues" evidence="2">
    <location>
        <begin position="21"/>
        <end position="41"/>
    </location>
</feature>
<sequence>MAERAFDRSAAESPLSTPQESPRRRSTFDLLHGRDEARGRRTTMDGDRAAMDGKMRKFLAYPEPRKGPDVAYRNERKQNPTMSGLVLVLAAFVFEYVGMIRHLIWKNAGFASLRKIRKELEDYEPRVDPTVVPTSEILEDDDALQTQEANGQKVYTAEPQLASTAVPSRARYYTVQDYHDMYVSGELTPTAVAKAILPLIRRDTTPPGEHSAAWFETRVDLVLAAAEASTLRYKQGCPRGLMDGIPTAVKDEYDIDGYKTCLGSLNDYTSDPASSGGSIASWCVRKLEEAGAVVLGKLSMHEFGLGMYTQYPHKQVLTVSVDTSGSNPNYGTPLNPYNPKYYTGGSSSGTAYAVSVGLLPFALGSDGGGSIRIPSSFCSVYGLKPTHSRISHHPGPNHSNTCAVNGPIAADLQSLSALYRIIGCPPPTSPFLPVSPRLAPCSPNGTKYLGVPEAWFSQATPAIQRLCRSAISTLADKHNYTVVPIQIPYLVEGQIAHAVTILTDAATLLPDTSNLTAPNKILLGLGRETPATDYLLAQKLRRLLMQHLSWLWKEYPGMIVVTPTTSCAGWPIRDQKELKYGISDGDQTLKTMNFIWLANFTGLPAINVPAGFVVPEGAKNEGEIADENTEGKIPIGLMGTGEWGSEDFLMRWGLDVENVVGDRRSKPPVWVDVVAKAKQVMQSGV</sequence>
<dbReference type="PROSITE" id="PS00571">
    <property type="entry name" value="AMIDASES"/>
    <property type="match status" value="1"/>
</dbReference>
<evidence type="ECO:0000256" key="3">
    <source>
        <dbReference type="SAM" id="Phobius"/>
    </source>
</evidence>
<name>A0A178EX70_TRIRU</name>
<comment type="similarity">
    <text evidence="1">Belongs to the amidase family.</text>
</comment>
<protein>
    <recommendedName>
        <fullName evidence="4">Amidase domain-containing protein</fullName>
    </recommendedName>
</protein>
<dbReference type="InterPro" id="IPR000120">
    <property type="entry name" value="Amidase"/>
</dbReference>
<evidence type="ECO:0000256" key="2">
    <source>
        <dbReference type="SAM" id="MobiDB-lite"/>
    </source>
</evidence>
<evidence type="ECO:0000313" key="6">
    <source>
        <dbReference type="Proteomes" id="UP000243015"/>
    </source>
</evidence>
<dbReference type="InterPro" id="IPR036928">
    <property type="entry name" value="AS_sf"/>
</dbReference>
<dbReference type="Gene3D" id="3.90.1300.10">
    <property type="entry name" value="Amidase signature (AS) domain"/>
    <property type="match status" value="1"/>
</dbReference>
<dbReference type="VEuPathDB" id="FungiDB:TERG_05918"/>
<dbReference type="InterPro" id="IPR023631">
    <property type="entry name" value="Amidase_dom"/>
</dbReference>
<evidence type="ECO:0000259" key="4">
    <source>
        <dbReference type="Pfam" id="PF01425"/>
    </source>
</evidence>
<evidence type="ECO:0000256" key="1">
    <source>
        <dbReference type="ARBA" id="ARBA00009199"/>
    </source>
</evidence>
<accession>A0A178EX70</accession>
<dbReference type="Proteomes" id="UP000243015">
    <property type="component" value="Unassembled WGS sequence"/>
</dbReference>
<dbReference type="PANTHER" id="PTHR11895">
    <property type="entry name" value="TRANSAMIDASE"/>
    <property type="match status" value="1"/>
</dbReference>